<name>A0ABU3BPV2_9BACT</name>
<evidence type="ECO:0000313" key="3">
    <source>
        <dbReference type="Proteomes" id="UP001267426"/>
    </source>
</evidence>
<keyword evidence="3" id="KW-1185">Reference proteome</keyword>
<evidence type="ECO:0000313" key="2">
    <source>
        <dbReference type="EMBL" id="MDT0631316.1"/>
    </source>
</evidence>
<proteinExistence type="predicted"/>
<sequence length="186" mass="20658">MWIIEKIDVSALIRAHHATLVSERDGRVLGRDRLLFYGFPLVSGVAFAFLVDLNTPALQTTVTALSIFSGLLLNMLVVMFNMAKEPERYKYPRDQGRLVQQSQANIAYCIIVGVGLIVLSVLLLVTDTRVGEGDNSVATGLYWLDLTLRAVLFTGLIHFVLSLIMVVKRVAELLRLHVQPPEPDGK</sequence>
<dbReference type="EMBL" id="JAVRHT010000011">
    <property type="protein sequence ID" value="MDT0631316.1"/>
    <property type="molecule type" value="Genomic_DNA"/>
</dbReference>
<keyword evidence="1" id="KW-0472">Membrane</keyword>
<accession>A0ABU3BPV2</accession>
<feature type="transmembrane region" description="Helical" evidence="1">
    <location>
        <begin position="63"/>
        <end position="83"/>
    </location>
</feature>
<dbReference type="Proteomes" id="UP001267426">
    <property type="component" value="Unassembled WGS sequence"/>
</dbReference>
<organism evidence="2 3">
    <name type="scientific">Rubrivirga litoralis</name>
    <dbReference type="NCBI Taxonomy" id="3075598"/>
    <lineage>
        <taxon>Bacteria</taxon>
        <taxon>Pseudomonadati</taxon>
        <taxon>Rhodothermota</taxon>
        <taxon>Rhodothermia</taxon>
        <taxon>Rhodothermales</taxon>
        <taxon>Rubricoccaceae</taxon>
        <taxon>Rubrivirga</taxon>
    </lineage>
</organism>
<keyword evidence="1" id="KW-0812">Transmembrane</keyword>
<evidence type="ECO:0000256" key="1">
    <source>
        <dbReference type="SAM" id="Phobius"/>
    </source>
</evidence>
<protein>
    <submittedName>
        <fullName evidence="2">Uncharacterized protein</fullName>
    </submittedName>
</protein>
<feature type="transmembrane region" description="Helical" evidence="1">
    <location>
        <begin position="34"/>
        <end position="51"/>
    </location>
</feature>
<keyword evidence="1" id="KW-1133">Transmembrane helix</keyword>
<comment type="caution">
    <text evidence="2">The sequence shown here is derived from an EMBL/GenBank/DDBJ whole genome shotgun (WGS) entry which is preliminary data.</text>
</comment>
<reference evidence="2 3" key="1">
    <citation type="submission" date="2023-09" db="EMBL/GenBank/DDBJ databases">
        <authorList>
            <person name="Rey-Velasco X."/>
        </authorList>
    </citation>
    <scope>NUCLEOTIDE SEQUENCE [LARGE SCALE GENOMIC DNA]</scope>
    <source>
        <strain evidence="2 3">F394</strain>
    </source>
</reference>
<dbReference type="RefSeq" id="WP_311662659.1">
    <property type="nucleotide sequence ID" value="NZ_JAVRHT010000011.1"/>
</dbReference>
<feature type="transmembrane region" description="Helical" evidence="1">
    <location>
        <begin position="104"/>
        <end position="126"/>
    </location>
</feature>
<gene>
    <name evidence="2" type="ORF">RM540_06090</name>
</gene>
<feature type="transmembrane region" description="Helical" evidence="1">
    <location>
        <begin position="146"/>
        <end position="167"/>
    </location>
</feature>